<evidence type="ECO:0000313" key="2">
    <source>
        <dbReference type="Proteomes" id="UP000440224"/>
    </source>
</evidence>
<dbReference type="Proteomes" id="UP000440224">
    <property type="component" value="Unassembled WGS sequence"/>
</dbReference>
<protein>
    <submittedName>
        <fullName evidence="1">Uncharacterized protein</fullName>
    </submittedName>
</protein>
<sequence length="177" mass="18297">MLLSSSSKRAAAWIVVLGLCAASSGCGDPLREDAVVRLGDELPGVPAGPLHRAGQPCLVCHDGSTSTPFSVAGTIHLRIDGAQPAASALVHFADGLGNTYRVATNCAGNFFVRPGDYEPAWPLWVRVEREGWTQVMESPVNGDGSCASCHAPAPGPGSAGPIYMIPFEGEPEEAGCP</sequence>
<dbReference type="InterPro" id="IPR036280">
    <property type="entry name" value="Multihaem_cyt_sf"/>
</dbReference>
<accession>A0A6N7PXU8</accession>
<comment type="caution">
    <text evidence="1">The sequence shown here is derived from an EMBL/GenBank/DDBJ whole genome shotgun (WGS) entry which is preliminary data.</text>
</comment>
<organism evidence="1 2">
    <name type="scientific">Polyangium spumosum</name>
    <dbReference type="NCBI Taxonomy" id="889282"/>
    <lineage>
        <taxon>Bacteria</taxon>
        <taxon>Pseudomonadati</taxon>
        <taxon>Myxococcota</taxon>
        <taxon>Polyangia</taxon>
        <taxon>Polyangiales</taxon>
        <taxon>Polyangiaceae</taxon>
        <taxon>Polyangium</taxon>
    </lineage>
</organism>
<dbReference type="AlphaFoldDB" id="A0A6N7PXU8"/>
<name>A0A6N7PXU8_9BACT</name>
<proteinExistence type="predicted"/>
<reference evidence="1 2" key="1">
    <citation type="submission" date="2019-10" db="EMBL/GenBank/DDBJ databases">
        <title>A soil myxobacterium in the family Polyangiaceae.</title>
        <authorList>
            <person name="Li Y."/>
            <person name="Wang J."/>
        </authorList>
    </citation>
    <scope>NUCLEOTIDE SEQUENCE [LARGE SCALE GENOMIC DNA]</scope>
    <source>
        <strain evidence="1 2">DSM 14734</strain>
    </source>
</reference>
<dbReference type="EMBL" id="WJIE01000014">
    <property type="protein sequence ID" value="MRG97012.1"/>
    <property type="molecule type" value="Genomic_DNA"/>
</dbReference>
<evidence type="ECO:0000313" key="1">
    <source>
        <dbReference type="EMBL" id="MRG97012.1"/>
    </source>
</evidence>
<keyword evidence="2" id="KW-1185">Reference proteome</keyword>
<dbReference type="SUPFAM" id="SSF48695">
    <property type="entry name" value="Multiheme cytochromes"/>
    <property type="match status" value="1"/>
</dbReference>
<gene>
    <name evidence="1" type="ORF">GF068_34565</name>
</gene>